<dbReference type="SUPFAM" id="SSF109604">
    <property type="entry name" value="HD-domain/PDEase-like"/>
    <property type="match status" value="1"/>
</dbReference>
<dbReference type="RefSeq" id="XP_003837215.1">
    <property type="nucleotide sequence ID" value="XM_003837167.1"/>
</dbReference>
<name>E4ZRB0_LEPMJ</name>
<dbReference type="AlphaFoldDB" id="E4ZRB0"/>
<proteinExistence type="predicted"/>
<dbReference type="OMA" id="ICSADCA"/>
<reference evidence="3" key="1">
    <citation type="journal article" date="2011" name="Nat. Commun.">
        <title>Effector diversification within compartments of the Leptosphaeria maculans genome affected by Repeat-Induced Point mutations.</title>
        <authorList>
            <person name="Rouxel T."/>
            <person name="Grandaubert J."/>
            <person name="Hane J.K."/>
            <person name="Hoede C."/>
            <person name="van de Wouw A.P."/>
            <person name="Couloux A."/>
            <person name="Dominguez V."/>
            <person name="Anthouard V."/>
            <person name="Bally P."/>
            <person name="Bourras S."/>
            <person name="Cozijnsen A.J."/>
            <person name="Ciuffetti L.M."/>
            <person name="Degrave A."/>
            <person name="Dilmaghani A."/>
            <person name="Duret L."/>
            <person name="Fudal I."/>
            <person name="Goodwin S.B."/>
            <person name="Gout L."/>
            <person name="Glaser N."/>
            <person name="Linglin J."/>
            <person name="Kema G.H.J."/>
            <person name="Lapalu N."/>
            <person name="Lawrence C.B."/>
            <person name="May K."/>
            <person name="Meyer M."/>
            <person name="Ollivier B."/>
            <person name="Poulain J."/>
            <person name="Schoch C.L."/>
            <person name="Simon A."/>
            <person name="Spatafora J.W."/>
            <person name="Stachowiak A."/>
            <person name="Turgeon B.G."/>
            <person name="Tyler B.M."/>
            <person name="Vincent D."/>
            <person name="Weissenbach J."/>
            <person name="Amselem J."/>
            <person name="Quesneville H."/>
            <person name="Oliver R.P."/>
            <person name="Wincker P."/>
            <person name="Balesdent M.-H."/>
            <person name="Howlett B.J."/>
        </authorList>
    </citation>
    <scope>NUCLEOTIDE SEQUENCE [LARGE SCALE GENOMIC DNA]</scope>
    <source>
        <strain evidence="3">JN3 / isolate v23.1.3 / race Av1-4-5-6-7-8</strain>
    </source>
</reference>
<dbReference type="PANTHER" id="PTHR35569:SF1">
    <property type="entry name" value="CYANAMIDE HYDRATASE DDI2-RELATED"/>
    <property type="match status" value="1"/>
</dbReference>
<dbReference type="CDD" id="cd00077">
    <property type="entry name" value="HDc"/>
    <property type="match status" value="1"/>
</dbReference>
<dbReference type="EMBL" id="FP929116">
    <property type="protein sequence ID" value="CBX93775.1"/>
    <property type="molecule type" value="Genomic_DNA"/>
</dbReference>
<dbReference type="InParanoid" id="E4ZRB0"/>
<organism evidence="3">
    <name type="scientific">Leptosphaeria maculans (strain JN3 / isolate v23.1.3 / race Av1-4-5-6-7-8)</name>
    <name type="common">Blackleg fungus</name>
    <name type="synonym">Phoma lingam</name>
    <dbReference type="NCBI Taxonomy" id="985895"/>
    <lineage>
        <taxon>Eukaryota</taxon>
        <taxon>Fungi</taxon>
        <taxon>Dikarya</taxon>
        <taxon>Ascomycota</taxon>
        <taxon>Pezizomycotina</taxon>
        <taxon>Dothideomycetes</taxon>
        <taxon>Pleosporomycetidae</taxon>
        <taxon>Pleosporales</taxon>
        <taxon>Pleosporineae</taxon>
        <taxon>Leptosphaeriaceae</taxon>
        <taxon>Plenodomus</taxon>
        <taxon>Plenodomus lingam/Leptosphaeria maculans species complex</taxon>
    </lineage>
</organism>
<feature type="domain" description="HD/PDEase" evidence="1">
    <location>
        <begin position="50"/>
        <end position="173"/>
    </location>
</feature>
<sequence>MCPRPIELLNASSSSSSTTASQYPPPTGIESIVPQTAISKSAYEHAASLLHPVILNHSIRVYSYARALAVHASSTYSMDPLKLDLLFTACIFHDIGTTSAYDGPQRFEVEGADAAVKHLSQHEVSESEKHEVWTAIAIHTSPGIAERIGELSRLVRVAVITDFGRKTEDWNLLLPLKEELEGMYHRGHIEKVLGDAVVAQAIEKPAKAPMVSWPGVMYKAWLAEPDWDGVNKGF</sequence>
<accession>E4ZRB0</accession>
<dbReference type="InterPro" id="IPR006674">
    <property type="entry name" value="HD_domain"/>
</dbReference>
<dbReference type="STRING" id="985895.E4ZRB0"/>
<gene>
    <name evidence="2" type="ORF">LEMA_P034490.1</name>
</gene>
<dbReference type="OrthoDB" id="2378324at2759"/>
<dbReference type="Gene3D" id="1.10.3210.10">
    <property type="entry name" value="Hypothetical protein af1432"/>
    <property type="match status" value="1"/>
</dbReference>
<dbReference type="PANTHER" id="PTHR35569">
    <property type="entry name" value="CYANAMIDE HYDRATASE DDI2-RELATED"/>
    <property type="match status" value="1"/>
</dbReference>
<dbReference type="Pfam" id="PF01966">
    <property type="entry name" value="HD"/>
    <property type="match status" value="1"/>
</dbReference>
<evidence type="ECO:0000313" key="2">
    <source>
        <dbReference type="EMBL" id="CBX93775.1"/>
    </source>
</evidence>
<dbReference type="GeneID" id="13284388"/>
<protein>
    <recommendedName>
        <fullName evidence="1">HD/PDEase domain-containing protein</fullName>
    </recommendedName>
</protein>
<evidence type="ECO:0000313" key="3">
    <source>
        <dbReference type="Proteomes" id="UP000002668"/>
    </source>
</evidence>
<dbReference type="SMART" id="SM00471">
    <property type="entry name" value="HDc"/>
    <property type="match status" value="1"/>
</dbReference>
<dbReference type="eggNOG" id="ENOG502SRKJ">
    <property type="taxonomic scope" value="Eukaryota"/>
</dbReference>
<dbReference type="Proteomes" id="UP000002668">
    <property type="component" value="Genome"/>
</dbReference>
<evidence type="ECO:0000259" key="1">
    <source>
        <dbReference type="SMART" id="SM00471"/>
    </source>
</evidence>
<dbReference type="HOGENOM" id="CLU_070871_3_1_1"/>
<dbReference type="VEuPathDB" id="FungiDB:LEMA_P034490.1"/>
<dbReference type="InterPro" id="IPR003607">
    <property type="entry name" value="HD/PDEase_dom"/>
</dbReference>
<keyword evidence="3" id="KW-1185">Reference proteome</keyword>